<evidence type="ECO:0000256" key="1">
    <source>
        <dbReference type="SAM" id="MobiDB-lite"/>
    </source>
</evidence>
<gene>
    <name evidence="2" type="ORF">CLAFUR5_08384</name>
</gene>
<name>A0A9Q8P6Q6_PASFU</name>
<keyword evidence="3" id="KW-1185">Reference proteome</keyword>
<dbReference type="RefSeq" id="XP_047759649.1">
    <property type="nucleotide sequence ID" value="XM_047907532.1"/>
</dbReference>
<dbReference type="GeneID" id="71988262"/>
<dbReference type="KEGG" id="ffu:CLAFUR5_08384"/>
<proteinExistence type="predicted"/>
<sequence>MAPKDKKRKAEEVEDAADTPAKKAPHHEDLQGRENAATAIEWLSKLGVDLAANETATPGWKDVVAMGNRWVEMLAQHLVREKQFIKIMQNAPDLSSISISKKWLSTVNLPYRYNNFDDFKKFDSRWWSAPKGGIERRLAVVQRAIKIYSEKIGMQQTSIEKTYISAPSNDEESNTQRESIFLY</sequence>
<reference evidence="2" key="1">
    <citation type="submission" date="2021-12" db="EMBL/GenBank/DDBJ databases">
        <authorList>
            <person name="Zaccaron A."/>
            <person name="Stergiopoulos I."/>
        </authorList>
    </citation>
    <scope>NUCLEOTIDE SEQUENCE</scope>
    <source>
        <strain evidence="2">Race5_Kim</strain>
    </source>
</reference>
<dbReference type="OrthoDB" id="3918336at2759"/>
<dbReference type="AlphaFoldDB" id="A0A9Q8P6Q6"/>
<feature type="region of interest" description="Disordered" evidence="1">
    <location>
        <begin position="1"/>
        <end position="32"/>
    </location>
</feature>
<dbReference type="EMBL" id="CP090165">
    <property type="protein sequence ID" value="UJO15283.1"/>
    <property type="molecule type" value="Genomic_DNA"/>
</dbReference>
<dbReference type="Proteomes" id="UP000756132">
    <property type="component" value="Chromosome 3"/>
</dbReference>
<evidence type="ECO:0000313" key="3">
    <source>
        <dbReference type="Proteomes" id="UP000756132"/>
    </source>
</evidence>
<protein>
    <submittedName>
        <fullName evidence="2">Uncharacterized protein</fullName>
    </submittedName>
</protein>
<organism evidence="2 3">
    <name type="scientific">Passalora fulva</name>
    <name type="common">Tomato leaf mold</name>
    <name type="synonym">Cladosporium fulvum</name>
    <dbReference type="NCBI Taxonomy" id="5499"/>
    <lineage>
        <taxon>Eukaryota</taxon>
        <taxon>Fungi</taxon>
        <taxon>Dikarya</taxon>
        <taxon>Ascomycota</taxon>
        <taxon>Pezizomycotina</taxon>
        <taxon>Dothideomycetes</taxon>
        <taxon>Dothideomycetidae</taxon>
        <taxon>Mycosphaerellales</taxon>
        <taxon>Mycosphaerellaceae</taxon>
        <taxon>Fulvia</taxon>
    </lineage>
</organism>
<reference evidence="2" key="2">
    <citation type="journal article" date="2022" name="Microb. Genom.">
        <title>A chromosome-scale genome assembly of the tomato pathogen Cladosporium fulvum reveals a compartmentalized genome architecture and the presence of a dispensable chromosome.</title>
        <authorList>
            <person name="Zaccaron A.Z."/>
            <person name="Chen L.H."/>
            <person name="Samaras A."/>
            <person name="Stergiopoulos I."/>
        </authorList>
    </citation>
    <scope>NUCLEOTIDE SEQUENCE</scope>
    <source>
        <strain evidence="2">Race5_Kim</strain>
    </source>
</reference>
<evidence type="ECO:0000313" key="2">
    <source>
        <dbReference type="EMBL" id="UJO15283.1"/>
    </source>
</evidence>
<accession>A0A9Q8P6Q6</accession>